<feature type="compositionally biased region" description="Polar residues" evidence="2">
    <location>
        <begin position="91"/>
        <end position="100"/>
    </location>
</feature>
<gene>
    <name evidence="4" type="ORF">LODBEIA_P09070</name>
</gene>
<evidence type="ECO:0000313" key="5">
    <source>
        <dbReference type="Proteomes" id="UP001497383"/>
    </source>
</evidence>
<dbReference type="EMBL" id="OZ022405">
    <property type="protein sequence ID" value="CAK9436349.1"/>
    <property type="molecule type" value="Genomic_DNA"/>
</dbReference>
<feature type="compositionally biased region" description="Polar residues" evidence="2">
    <location>
        <begin position="257"/>
        <end position="272"/>
    </location>
</feature>
<keyword evidence="5" id="KW-1185">Reference proteome</keyword>
<protein>
    <recommendedName>
        <fullName evidence="3">SANT domain-containing protein</fullName>
    </recommendedName>
</protein>
<feature type="compositionally biased region" description="Low complexity" evidence="2">
    <location>
        <begin position="220"/>
        <end position="242"/>
    </location>
</feature>
<dbReference type="RefSeq" id="XP_066827845.1">
    <property type="nucleotide sequence ID" value="XM_066976879.1"/>
</dbReference>
<feature type="region of interest" description="Disordered" evidence="2">
    <location>
        <begin position="255"/>
        <end position="274"/>
    </location>
</feature>
<dbReference type="PIRSF" id="PIRSF037327">
    <property type="entry name" value="TFIIIB_Bdp1_fun"/>
    <property type="match status" value="1"/>
</dbReference>
<feature type="compositionally biased region" description="Basic residues" evidence="2">
    <location>
        <begin position="201"/>
        <end position="219"/>
    </location>
</feature>
<keyword evidence="1" id="KW-0175">Coiled coil</keyword>
<dbReference type="InterPro" id="IPR001005">
    <property type="entry name" value="SANT/Myb"/>
</dbReference>
<accession>A0ABP0ZEU9</accession>
<dbReference type="PANTHER" id="PTHR22929">
    <property type="entry name" value="RNA POLYMERASE III TRANSCRIPTION INITIATION FACTOR B"/>
    <property type="match status" value="1"/>
</dbReference>
<feature type="compositionally biased region" description="Low complexity" evidence="2">
    <location>
        <begin position="153"/>
        <end position="167"/>
    </location>
</feature>
<dbReference type="SMART" id="SM00717">
    <property type="entry name" value="SANT"/>
    <property type="match status" value="1"/>
</dbReference>
<dbReference type="CDD" id="cd00167">
    <property type="entry name" value="SANT"/>
    <property type="match status" value="1"/>
</dbReference>
<organism evidence="4 5">
    <name type="scientific">Lodderomyces beijingensis</name>
    <dbReference type="NCBI Taxonomy" id="1775926"/>
    <lineage>
        <taxon>Eukaryota</taxon>
        <taxon>Fungi</taxon>
        <taxon>Dikarya</taxon>
        <taxon>Ascomycota</taxon>
        <taxon>Saccharomycotina</taxon>
        <taxon>Pichiomycetes</taxon>
        <taxon>Debaryomycetaceae</taxon>
        <taxon>Candida/Lodderomyces clade</taxon>
        <taxon>Lodderomyces</taxon>
    </lineage>
</organism>
<feature type="compositionally biased region" description="Acidic residues" evidence="2">
    <location>
        <begin position="123"/>
        <end position="140"/>
    </location>
</feature>
<evidence type="ECO:0000259" key="3">
    <source>
        <dbReference type="PROSITE" id="PS51293"/>
    </source>
</evidence>
<evidence type="ECO:0000256" key="1">
    <source>
        <dbReference type="SAM" id="Coils"/>
    </source>
</evidence>
<reference evidence="4 5" key="1">
    <citation type="submission" date="2024-03" db="EMBL/GenBank/DDBJ databases">
        <authorList>
            <person name="Brejova B."/>
        </authorList>
    </citation>
    <scope>NUCLEOTIDE SEQUENCE [LARGE SCALE GENOMIC DNA]</scope>
    <source>
        <strain evidence="4 5">CBS 14171</strain>
    </source>
</reference>
<feature type="compositionally biased region" description="Polar residues" evidence="2">
    <location>
        <begin position="60"/>
        <end position="78"/>
    </location>
</feature>
<dbReference type="InterPro" id="IPR017174">
    <property type="entry name" value="Bdp1_fungi"/>
</dbReference>
<feature type="compositionally biased region" description="Polar residues" evidence="2">
    <location>
        <begin position="26"/>
        <end position="42"/>
    </location>
</feature>
<evidence type="ECO:0000256" key="2">
    <source>
        <dbReference type="SAM" id="MobiDB-lite"/>
    </source>
</evidence>
<dbReference type="GeneID" id="92206103"/>
<proteinExistence type="predicted"/>
<feature type="compositionally biased region" description="Basic residues" evidence="2">
    <location>
        <begin position="1"/>
        <end position="24"/>
    </location>
</feature>
<dbReference type="Pfam" id="PF15963">
    <property type="entry name" value="Myb_DNA-bind_7"/>
    <property type="match status" value="1"/>
</dbReference>
<feature type="coiled-coil region" evidence="1">
    <location>
        <begin position="584"/>
        <end position="611"/>
    </location>
</feature>
<dbReference type="InterPro" id="IPR017884">
    <property type="entry name" value="SANT_dom"/>
</dbReference>
<feature type="compositionally biased region" description="Basic and acidic residues" evidence="2">
    <location>
        <begin position="101"/>
        <end position="115"/>
    </location>
</feature>
<feature type="compositionally biased region" description="Basic and acidic residues" evidence="2">
    <location>
        <begin position="44"/>
        <end position="55"/>
    </location>
</feature>
<dbReference type="Gene3D" id="1.20.58.1880">
    <property type="match status" value="1"/>
</dbReference>
<name>A0ABP0ZEU9_9ASCO</name>
<dbReference type="InterPro" id="IPR039467">
    <property type="entry name" value="TFIIIB_B''_Myb"/>
</dbReference>
<dbReference type="SUPFAM" id="SSF46689">
    <property type="entry name" value="Homeodomain-like"/>
    <property type="match status" value="1"/>
</dbReference>
<dbReference type="InterPro" id="IPR009057">
    <property type="entry name" value="Homeodomain-like_sf"/>
</dbReference>
<feature type="domain" description="SANT" evidence="3">
    <location>
        <begin position="511"/>
        <end position="562"/>
    </location>
</feature>
<feature type="region of interest" description="Disordered" evidence="2">
    <location>
        <begin position="1"/>
        <end position="242"/>
    </location>
</feature>
<evidence type="ECO:0000313" key="4">
    <source>
        <dbReference type="EMBL" id="CAK9436349.1"/>
    </source>
</evidence>
<dbReference type="Proteomes" id="UP001497383">
    <property type="component" value="Chromosome 1"/>
</dbReference>
<dbReference type="PROSITE" id="PS51293">
    <property type="entry name" value="SANT"/>
    <property type="match status" value="1"/>
</dbReference>
<dbReference type="PANTHER" id="PTHR22929:SF0">
    <property type="entry name" value="TRANSCRIPTION FACTOR TFIIIB COMPONENT B'' HOMOLOG"/>
    <property type="match status" value="1"/>
</dbReference>
<sequence>MSSILKKGKTFIPKIKKPVKKKPASKLSTNQASTQENATPAQARTEHVVGHRHEEDEQSPQDQASKIQLATPPSTQVDPHTPNPQFHFGKSISNVSASTATRHEEAVDPTDKAKVVDSAVADTSDEEEGEKQEEERDDDNEGRRGADANKIGQAASRRVSVSQRRLSGINQVGYRSRSASVSLKPNDEALPSTKIIVPQTKRAKRRLSTSRQLRRRSSTTRRSSTASAAAAPSAKPSTAKSSKVIAPAAAAVPVPINSDQQAEQEINDQSLEQGWDREKVSDTYVLGIDPATNKVRKFRRKNARKAVCVKHADGFMRAEDITLDDIIPEEPDNLITTVTDVSQIPRNIKEEDLDLYSELNYQYEEMTMADLCKPTLKIGQVSSNFQLVQEAEREIKQRKIQRRLDRERARQERIPLEEAILRNEGKSEDEIKAEQLANNGKSKSTDISQLEYDDEPAASSALQLTLVDGKIGYSEESAVVVKQRADTSNRTVEQANPFANPVMSSTYGKQTNNDKWTAVELHEFYKALSMFGTDFSLISQMFPHRTRKQVKAKFALEERKYPEVIELALRRKLPVDFAEYCKNVNNEFKTIEQYNEDLKRVRLEHEENMNAIAIEREKAFREDAEASRKREIEIRTGTKPMTRAEKMRELRKNETVLGSIDDIKRQREDIGVPAT</sequence>